<protein>
    <recommendedName>
        <fullName evidence="2">Excalibur calcium-binding domain-containing protein</fullName>
    </recommendedName>
</protein>
<dbReference type="OrthoDB" id="4376109at2"/>
<dbReference type="EMBL" id="APVL01000010">
    <property type="protein sequence ID" value="EWG10379.1"/>
    <property type="molecule type" value="Genomic_DNA"/>
</dbReference>
<proteinExistence type="predicted"/>
<evidence type="ECO:0000313" key="4">
    <source>
        <dbReference type="Proteomes" id="UP000019270"/>
    </source>
</evidence>
<comment type="caution">
    <text evidence="3">The sequence shown here is derived from an EMBL/GenBank/DDBJ whole genome shotgun (WGS) entry which is preliminary data.</text>
</comment>
<feature type="compositionally biased region" description="Basic and acidic residues" evidence="1">
    <location>
        <begin position="441"/>
        <end position="450"/>
    </location>
</feature>
<feature type="region of interest" description="Disordered" evidence="1">
    <location>
        <begin position="437"/>
        <end position="456"/>
    </location>
</feature>
<reference evidence="4" key="1">
    <citation type="submission" date="2013-03" db="EMBL/GenBank/DDBJ databases">
        <title>Draft genome sequence of Bacillus firmus DS1.</title>
        <authorList>
            <person name="Peng D."/>
            <person name="Zhu L."/>
            <person name="Sun M."/>
        </authorList>
    </citation>
    <scope>NUCLEOTIDE SEQUENCE [LARGE SCALE GENOMIC DNA]</scope>
    <source>
        <strain evidence="4">DS1</strain>
    </source>
</reference>
<name>W7LED1_CYTFI</name>
<gene>
    <name evidence="3" type="ORF">PBF_14789</name>
</gene>
<evidence type="ECO:0000256" key="1">
    <source>
        <dbReference type="SAM" id="MobiDB-lite"/>
    </source>
</evidence>
<dbReference type="SMART" id="SM00894">
    <property type="entry name" value="Excalibur"/>
    <property type="match status" value="1"/>
</dbReference>
<dbReference type="Proteomes" id="UP000019270">
    <property type="component" value="Unassembled WGS sequence"/>
</dbReference>
<dbReference type="RefSeq" id="WP_035330627.1">
    <property type="nucleotide sequence ID" value="NZ_APVL01000010.1"/>
</dbReference>
<feature type="domain" description="Excalibur calcium-binding" evidence="2">
    <location>
        <begin position="419"/>
        <end position="455"/>
    </location>
</feature>
<dbReference type="PATRIC" id="fig|1307436.3.peg.3158"/>
<dbReference type="eggNOG" id="COG3064">
    <property type="taxonomic scope" value="Bacteria"/>
</dbReference>
<evidence type="ECO:0000259" key="2">
    <source>
        <dbReference type="SMART" id="SM00894"/>
    </source>
</evidence>
<reference evidence="3 4" key="2">
    <citation type="journal article" date="2016" name="Sci. Rep.">
        <title>A novel serine protease, Sep1, from Bacillus firmus DS-1 has nematicidal activity and degrades multiple intestinal-associated nematode proteins.</title>
        <authorList>
            <person name="Geng C."/>
            <person name="Nie X."/>
            <person name="Tang Z."/>
            <person name="Zhang Y."/>
            <person name="Lin J."/>
            <person name="Sun M."/>
            <person name="Peng D."/>
        </authorList>
    </citation>
    <scope>NUCLEOTIDE SEQUENCE [LARGE SCALE GENOMIC DNA]</scope>
    <source>
        <strain evidence="3 4">DS1</strain>
    </source>
</reference>
<dbReference type="AlphaFoldDB" id="W7LED1"/>
<evidence type="ECO:0000313" key="3">
    <source>
        <dbReference type="EMBL" id="EWG10379.1"/>
    </source>
</evidence>
<sequence length="456" mass="51400">MEKWIGNHPTLSQKSLKVKYRQILQVDRWAVLGENERVLKVIEAELNKRGGKEIDGIVALTDTRIMFISRSENSSYNYSSITNIRIAEDGKDKHEWKLSFSAGGRLIVVDDISKNDDTDEFFFILNQKVQNPNRRIETTVTHDFSYFLHAGRLEEFRKQNVVITPFLLKRDNQGSNANGLRLLKEKHPNALFIVQGNFKKDKAEGDYIVVDDLVYIYKYDNNERFAELLYTWAIGAFNGVTVDYFALKTVVAIEGGELTFNSNGKEFADLLAEKGAFFTIQKRKWHQKILGFRSGKLWKKSVASVSYLLILFIGMAMIFGDEDPENKKIPSQEVAEANTEIKDDQSDNLAAEQKAKDEEAARLAAEKKEKEQEAARIAAEQKAKEEAAEEKAKEEEAARLAEQKAQEEAEAKAAAANVYYKNCDAVKAAGAAPIRTGDLGYSRKLDRDGDGIACEG</sequence>
<feature type="region of interest" description="Disordered" evidence="1">
    <location>
        <begin position="336"/>
        <end position="404"/>
    </location>
</feature>
<accession>W7LED1</accession>
<organism evidence="3 4">
    <name type="scientific">Cytobacillus firmus DS1</name>
    <dbReference type="NCBI Taxonomy" id="1307436"/>
    <lineage>
        <taxon>Bacteria</taxon>
        <taxon>Bacillati</taxon>
        <taxon>Bacillota</taxon>
        <taxon>Bacilli</taxon>
        <taxon>Bacillales</taxon>
        <taxon>Bacillaceae</taxon>
        <taxon>Cytobacillus</taxon>
    </lineage>
</organism>
<feature type="compositionally biased region" description="Basic and acidic residues" evidence="1">
    <location>
        <begin position="353"/>
        <end position="404"/>
    </location>
</feature>
<dbReference type="InterPro" id="IPR008613">
    <property type="entry name" value="Excalibur_Ca-bd_domain"/>
</dbReference>
<dbReference type="Pfam" id="PF05901">
    <property type="entry name" value="Excalibur"/>
    <property type="match status" value="1"/>
</dbReference>